<proteinExistence type="predicted"/>
<name>A0AAQ1G5U3_9GAMM</name>
<dbReference type="InterPro" id="IPR034242">
    <property type="entry name" value="MauL"/>
</dbReference>
<dbReference type="Gene3D" id="2.60.40.420">
    <property type="entry name" value="Cupredoxins - blue copper proteins"/>
    <property type="match status" value="1"/>
</dbReference>
<sequence length="223" mass="24588">MQNRLTARGVRRFGLLALLLSGQFGWACHTMAAQIRVTDADGLPLANAVLLVEGVPPRAEDSYVMDQIDRQFVPHTLVVPVGAQVDFPNSDDVRHHVYSFSEAKPFELRLFKGEEAPPVTFERPGVVVLGCNIHDAMVGYILVTEHPRFAVSDAAGQVLLPDLPEGKWPVSWWHPDQFQQAPVALGELDLNQRDQTLSLPISATVEAPAPALSPLQQRFKSLQ</sequence>
<evidence type="ECO:0000313" key="2">
    <source>
        <dbReference type="EMBL" id="SEF63832.1"/>
    </source>
</evidence>
<dbReference type="AlphaFoldDB" id="A0AAQ1G5U3"/>
<dbReference type="Proteomes" id="UP000243518">
    <property type="component" value="Unassembled WGS sequence"/>
</dbReference>
<gene>
    <name evidence="2" type="ORF">SAMN05216586_101562</name>
</gene>
<dbReference type="RefSeq" id="WP_088273651.1">
    <property type="nucleotide sequence ID" value="NZ_FNVE01000001.1"/>
</dbReference>
<keyword evidence="1" id="KW-0732">Signal</keyword>
<evidence type="ECO:0000313" key="3">
    <source>
        <dbReference type="Proteomes" id="UP000243518"/>
    </source>
</evidence>
<evidence type="ECO:0008006" key="4">
    <source>
        <dbReference type="Google" id="ProtNLM"/>
    </source>
</evidence>
<dbReference type="EMBL" id="FNVE01000001">
    <property type="protein sequence ID" value="SEF63832.1"/>
    <property type="molecule type" value="Genomic_DNA"/>
</dbReference>
<feature type="chain" id="PRO_5042916970" description="Plastocyanin" evidence="1">
    <location>
        <begin position="33"/>
        <end position="223"/>
    </location>
</feature>
<organism evidence="2 3">
    <name type="scientific">Halopseudomonas aestusnigri</name>
    <dbReference type="NCBI Taxonomy" id="857252"/>
    <lineage>
        <taxon>Bacteria</taxon>
        <taxon>Pseudomonadati</taxon>
        <taxon>Pseudomonadota</taxon>
        <taxon>Gammaproteobacteria</taxon>
        <taxon>Pseudomonadales</taxon>
        <taxon>Pseudomonadaceae</taxon>
        <taxon>Halopseudomonas</taxon>
    </lineage>
</organism>
<keyword evidence="3" id="KW-1185">Reference proteome</keyword>
<dbReference type="CDD" id="cd04221">
    <property type="entry name" value="MauL"/>
    <property type="match status" value="1"/>
</dbReference>
<dbReference type="InterPro" id="IPR008972">
    <property type="entry name" value="Cupredoxin"/>
</dbReference>
<evidence type="ECO:0000256" key="1">
    <source>
        <dbReference type="SAM" id="SignalP"/>
    </source>
</evidence>
<dbReference type="SUPFAM" id="SSF49503">
    <property type="entry name" value="Cupredoxins"/>
    <property type="match status" value="1"/>
</dbReference>
<protein>
    <recommendedName>
        <fullName evidence="4">Plastocyanin</fullName>
    </recommendedName>
</protein>
<accession>A0AAQ1G5U3</accession>
<comment type="caution">
    <text evidence="2">The sequence shown here is derived from an EMBL/GenBank/DDBJ whole genome shotgun (WGS) entry which is preliminary data.</text>
</comment>
<feature type="signal peptide" evidence="1">
    <location>
        <begin position="1"/>
        <end position="32"/>
    </location>
</feature>
<reference evidence="2 3" key="1">
    <citation type="submission" date="2016-10" db="EMBL/GenBank/DDBJ databases">
        <authorList>
            <person name="Varghese N."/>
            <person name="Submissions S."/>
        </authorList>
    </citation>
    <scope>NUCLEOTIDE SEQUENCE [LARGE SCALE GENOMIC DNA]</scope>
    <source>
        <strain evidence="2 3">CECT 8317</strain>
    </source>
</reference>